<feature type="transmembrane region" description="Helical" evidence="1">
    <location>
        <begin position="68"/>
        <end position="90"/>
    </location>
</feature>
<dbReference type="CDD" id="cd00637">
    <property type="entry name" value="7tm_classA_rhodopsin-like"/>
    <property type="match status" value="1"/>
</dbReference>
<evidence type="ECO:0000313" key="4">
    <source>
        <dbReference type="Proteomes" id="UP001152747"/>
    </source>
</evidence>
<evidence type="ECO:0000259" key="2">
    <source>
        <dbReference type="Pfam" id="PF10328"/>
    </source>
</evidence>
<dbReference type="SUPFAM" id="SSF81321">
    <property type="entry name" value="Family A G protein-coupled receptor-like"/>
    <property type="match status" value="1"/>
</dbReference>
<protein>
    <recommendedName>
        <fullName evidence="2">7TM GPCR serpentine receptor class x (Srx) domain-containing protein</fullName>
    </recommendedName>
</protein>
<dbReference type="InterPro" id="IPR019430">
    <property type="entry name" value="7TM_GPCR_serpentine_rcpt_Srx"/>
</dbReference>
<dbReference type="PANTHER" id="PTHR22718">
    <property type="entry name" value="SERPENTINE RECEPTOR, CLASS X"/>
    <property type="match status" value="1"/>
</dbReference>
<feature type="transmembrane region" description="Helical" evidence="1">
    <location>
        <begin position="206"/>
        <end position="229"/>
    </location>
</feature>
<dbReference type="Proteomes" id="UP001152747">
    <property type="component" value="Unassembled WGS sequence"/>
</dbReference>
<name>A0A9P1N7G2_9PELO</name>
<keyword evidence="1" id="KW-0472">Membrane</keyword>
<dbReference type="PANTHER" id="PTHR22718:SF11">
    <property type="entry name" value="7TM GPCR SERPENTINE RECEPTOR CLASS X (SRX) DOMAIN-CONTAINING PROTEIN"/>
    <property type="match status" value="1"/>
</dbReference>
<dbReference type="EMBL" id="CANHGI010000005">
    <property type="protein sequence ID" value="CAI5452574.1"/>
    <property type="molecule type" value="Genomic_DNA"/>
</dbReference>
<evidence type="ECO:0000256" key="1">
    <source>
        <dbReference type="SAM" id="Phobius"/>
    </source>
</evidence>
<accession>A0A9P1N7G2</accession>
<keyword evidence="1" id="KW-0812">Transmembrane</keyword>
<keyword evidence="4" id="KW-1185">Reference proteome</keyword>
<organism evidence="3 4">
    <name type="scientific">Caenorhabditis angaria</name>
    <dbReference type="NCBI Taxonomy" id="860376"/>
    <lineage>
        <taxon>Eukaryota</taxon>
        <taxon>Metazoa</taxon>
        <taxon>Ecdysozoa</taxon>
        <taxon>Nematoda</taxon>
        <taxon>Chromadorea</taxon>
        <taxon>Rhabditida</taxon>
        <taxon>Rhabditina</taxon>
        <taxon>Rhabditomorpha</taxon>
        <taxon>Rhabditoidea</taxon>
        <taxon>Rhabditidae</taxon>
        <taxon>Peloderinae</taxon>
        <taxon>Caenorhabditis</taxon>
    </lineage>
</organism>
<feature type="domain" description="7TM GPCR serpentine receptor class x (Srx)" evidence="2">
    <location>
        <begin position="1"/>
        <end position="98"/>
    </location>
</feature>
<comment type="caution">
    <text evidence="3">The sequence shown here is derived from an EMBL/GenBank/DDBJ whole genome shotgun (WGS) entry which is preliminary data.</text>
</comment>
<dbReference type="Pfam" id="PF10328">
    <property type="entry name" value="7TM_GPCR_Srx"/>
    <property type="match status" value="1"/>
</dbReference>
<feature type="transmembrane region" description="Helical" evidence="1">
    <location>
        <begin position="174"/>
        <end position="194"/>
    </location>
</feature>
<sequence>MGLFANLLVAMAVFKFALMKEKSTIYFLSAFNICNDTIHLIITCFYLAPGIIMDNYILSDSPASASSIFISAIFMFSWYVANITLIVIALNRLAVICYRNGDFIVDQAVLSYSYLQIDNLPNLTDKSDIPLNALTSITNIVCYSLVFRNIKNSRKCVQSAMNSDDQKRRRKREFAYAIQFSIISIFYTSGWVLFRVFPLVVGNRGVEWYILTASFHTCNCSANAVVYLFGNAEVKRHLSSVIFSRKPVNYSSTHGPSSTEHRSKTLH</sequence>
<evidence type="ECO:0000313" key="3">
    <source>
        <dbReference type="EMBL" id="CAI5452574.1"/>
    </source>
</evidence>
<dbReference type="OrthoDB" id="5846501at2759"/>
<feature type="transmembrane region" description="Helical" evidence="1">
    <location>
        <begin position="25"/>
        <end position="48"/>
    </location>
</feature>
<dbReference type="Gene3D" id="1.20.1070.10">
    <property type="entry name" value="Rhodopsin 7-helix transmembrane proteins"/>
    <property type="match status" value="1"/>
</dbReference>
<proteinExistence type="predicted"/>
<dbReference type="AlphaFoldDB" id="A0A9P1N7G2"/>
<reference evidence="3" key="1">
    <citation type="submission" date="2022-11" db="EMBL/GenBank/DDBJ databases">
        <authorList>
            <person name="Kikuchi T."/>
        </authorList>
    </citation>
    <scope>NUCLEOTIDE SEQUENCE</scope>
    <source>
        <strain evidence="3">PS1010</strain>
    </source>
</reference>
<gene>
    <name evidence="3" type="ORF">CAMP_LOCUS15211</name>
</gene>
<keyword evidence="1" id="KW-1133">Transmembrane helix</keyword>